<accession>A0ABY6NRD0</accession>
<keyword evidence="4" id="KW-1003">Cell membrane</keyword>
<feature type="transmembrane region" description="Helical" evidence="9">
    <location>
        <begin position="247"/>
        <end position="265"/>
    </location>
</feature>
<dbReference type="PANTHER" id="PTHR33451">
    <property type="entry name" value="MALATE-2H(+)/NA(+)-LACTATE ANTIPORTER"/>
    <property type="match status" value="1"/>
</dbReference>
<dbReference type="EMBL" id="CP069620">
    <property type="protein sequence ID" value="UZH55452.1"/>
    <property type="molecule type" value="Genomic_DNA"/>
</dbReference>
<keyword evidence="7 9" id="KW-0472">Membrane</keyword>
<comment type="subcellular location">
    <subcellularLocation>
        <location evidence="1">Cell membrane</location>
        <topology evidence="1">Multi-pass membrane protein</topology>
    </subcellularLocation>
</comment>
<keyword evidence="2" id="KW-0813">Transport</keyword>
<feature type="transmembrane region" description="Helical" evidence="9">
    <location>
        <begin position="150"/>
        <end position="173"/>
    </location>
</feature>
<evidence type="ECO:0000256" key="3">
    <source>
        <dbReference type="ARBA" id="ARBA00022449"/>
    </source>
</evidence>
<gene>
    <name evidence="11" type="primary">nhaC</name>
    <name evidence="11" type="ORF">JRG66_00695</name>
</gene>
<feature type="transmembrane region" description="Helical" evidence="9">
    <location>
        <begin position="272"/>
        <end position="289"/>
    </location>
</feature>
<dbReference type="Proteomes" id="UP001163981">
    <property type="component" value="Chromosome"/>
</dbReference>
<evidence type="ECO:0000256" key="2">
    <source>
        <dbReference type="ARBA" id="ARBA00022448"/>
    </source>
</evidence>
<proteinExistence type="inferred from homology"/>
<dbReference type="InterPro" id="IPR052180">
    <property type="entry name" value="NhaC_Na-H+_Antiporter"/>
</dbReference>
<feature type="transmembrane region" description="Helical" evidence="9">
    <location>
        <begin position="90"/>
        <end position="117"/>
    </location>
</feature>
<keyword evidence="6 9" id="KW-1133">Transmembrane helix</keyword>
<evidence type="ECO:0000256" key="9">
    <source>
        <dbReference type="SAM" id="Phobius"/>
    </source>
</evidence>
<dbReference type="InterPro" id="IPR004770">
    <property type="entry name" value="Na/H_antiport_NhaC"/>
</dbReference>
<reference evidence="11" key="1">
    <citation type="submission" date="2021-02" db="EMBL/GenBank/DDBJ databases">
        <title>Salinimicrobium sp. nov. isolated from seawater in Tongyeong, Republic of Korea.</title>
        <authorList>
            <person name="Lee S.-J."/>
        </authorList>
    </citation>
    <scope>NUCLEOTIDE SEQUENCE</scope>
    <source>
        <strain evidence="11">HN-2-9-2</strain>
    </source>
</reference>
<dbReference type="RefSeq" id="WP_265163814.1">
    <property type="nucleotide sequence ID" value="NZ_CP069620.1"/>
</dbReference>
<evidence type="ECO:0000256" key="7">
    <source>
        <dbReference type="ARBA" id="ARBA00023136"/>
    </source>
</evidence>
<evidence type="ECO:0000259" key="10">
    <source>
        <dbReference type="Pfam" id="PF03553"/>
    </source>
</evidence>
<dbReference type="Pfam" id="PF03553">
    <property type="entry name" value="Na_H_antiporter"/>
    <property type="match status" value="1"/>
</dbReference>
<sequence length="493" mass="52047">MEDEKFIKDTKVLENRELNIWEALFPVFALVGMLAYNVFVYGDDSLGGSNQFILLLGAAVAAIVGMFNKVSFDTMIEEVANNIKSTTGAILILLMVGSLAGTWLISGIIPTMIYYGLQILNPTIFLAATVVICSVISVATGSSWTTSATVGIALIGIAEALGISVGMTAGAILSGAYFGDKMSPLSDTTNLAPAMAGTDLFTHIRYMTLTTVPTIVVTLIVFTILGFSVEPSGTADTSAILASIDSAFNISPWLFAVPVLVIVLIVMKTSPLIALLLGTLLGAAAAVIFQPEVVTAVSGYETLSFEAAYVGLMNAITIDTEIITDNAQLNDLFSSGGMYGMLGTIWLIICAMVFGGIMDAIGALATISKALLNLFHTTFGLFASTVFSCITLNATASDQYLAIVVPGKMFAKAYRDKGLAPENLSRSLEDSGTVTSVLIPWNTCGAYHSGVLGVPVASYFVYAIFNYLSPFMTLFYAAFNIKIRELAGNAAAQ</sequence>
<evidence type="ECO:0000256" key="5">
    <source>
        <dbReference type="ARBA" id="ARBA00022692"/>
    </source>
</evidence>
<dbReference type="PANTHER" id="PTHR33451:SF3">
    <property type="entry name" value="MALATE-2H(+)_NA(+)-LACTATE ANTIPORTER"/>
    <property type="match status" value="1"/>
</dbReference>
<keyword evidence="5 9" id="KW-0812">Transmembrane</keyword>
<evidence type="ECO:0000256" key="8">
    <source>
        <dbReference type="ARBA" id="ARBA00038435"/>
    </source>
</evidence>
<feature type="domain" description="Na+/H+ antiporter NhaC-like C-terminal" evidence="10">
    <location>
        <begin position="175"/>
        <end position="480"/>
    </location>
</feature>
<name>A0ABY6NRD0_9FLAO</name>
<organism evidence="11 12">
    <name type="scientific">Salinimicrobium tongyeongense</name>
    <dbReference type="NCBI Taxonomy" id="2809707"/>
    <lineage>
        <taxon>Bacteria</taxon>
        <taxon>Pseudomonadati</taxon>
        <taxon>Bacteroidota</taxon>
        <taxon>Flavobacteriia</taxon>
        <taxon>Flavobacteriales</taxon>
        <taxon>Flavobacteriaceae</taxon>
        <taxon>Salinimicrobium</taxon>
    </lineage>
</organism>
<evidence type="ECO:0000256" key="1">
    <source>
        <dbReference type="ARBA" id="ARBA00004651"/>
    </source>
</evidence>
<feature type="transmembrane region" description="Helical" evidence="9">
    <location>
        <begin position="20"/>
        <end position="40"/>
    </location>
</feature>
<evidence type="ECO:0000256" key="6">
    <source>
        <dbReference type="ARBA" id="ARBA00022989"/>
    </source>
</evidence>
<feature type="transmembrane region" description="Helical" evidence="9">
    <location>
        <begin position="124"/>
        <end position="144"/>
    </location>
</feature>
<evidence type="ECO:0000256" key="4">
    <source>
        <dbReference type="ARBA" id="ARBA00022475"/>
    </source>
</evidence>
<protein>
    <submittedName>
        <fullName evidence="11">Na+/H+ antiporter NhaC</fullName>
    </submittedName>
</protein>
<dbReference type="InterPro" id="IPR018461">
    <property type="entry name" value="Na/H_Antiport_NhaC-like_C"/>
</dbReference>
<feature type="transmembrane region" description="Helical" evidence="9">
    <location>
        <begin position="52"/>
        <end position="70"/>
    </location>
</feature>
<feature type="transmembrane region" description="Helical" evidence="9">
    <location>
        <begin position="459"/>
        <end position="479"/>
    </location>
</feature>
<feature type="transmembrane region" description="Helical" evidence="9">
    <location>
        <begin position="370"/>
        <end position="394"/>
    </location>
</feature>
<feature type="transmembrane region" description="Helical" evidence="9">
    <location>
        <begin position="206"/>
        <end position="227"/>
    </location>
</feature>
<keyword evidence="3" id="KW-0050">Antiport</keyword>
<keyword evidence="12" id="KW-1185">Reference proteome</keyword>
<dbReference type="NCBIfam" id="TIGR00931">
    <property type="entry name" value="antiport_nhaC"/>
    <property type="match status" value="1"/>
</dbReference>
<evidence type="ECO:0000313" key="11">
    <source>
        <dbReference type="EMBL" id="UZH55452.1"/>
    </source>
</evidence>
<feature type="transmembrane region" description="Helical" evidence="9">
    <location>
        <begin position="338"/>
        <end position="358"/>
    </location>
</feature>
<comment type="similarity">
    <text evidence="8">Belongs to the NhaC Na(+)/H(+) (TC 2.A.35) antiporter family.</text>
</comment>
<evidence type="ECO:0000313" key="12">
    <source>
        <dbReference type="Proteomes" id="UP001163981"/>
    </source>
</evidence>